<organism evidence="5 6">
    <name type="scientific">Paenibacillus shunpengii</name>
    <dbReference type="NCBI Taxonomy" id="2054424"/>
    <lineage>
        <taxon>Bacteria</taxon>
        <taxon>Bacillati</taxon>
        <taxon>Bacillota</taxon>
        <taxon>Bacilli</taxon>
        <taxon>Bacillales</taxon>
        <taxon>Paenibacillaceae</taxon>
        <taxon>Paenibacillus</taxon>
    </lineage>
</organism>
<evidence type="ECO:0000313" key="5">
    <source>
        <dbReference type="EMBL" id="MFD2700811.1"/>
    </source>
</evidence>
<dbReference type="SUPFAM" id="SSF46689">
    <property type="entry name" value="Homeodomain-like"/>
    <property type="match status" value="1"/>
</dbReference>
<name>A0ABW5SM27_9BACL</name>
<evidence type="ECO:0000256" key="3">
    <source>
        <dbReference type="SAM" id="MobiDB-lite"/>
    </source>
</evidence>
<dbReference type="RefSeq" id="WP_076314053.1">
    <property type="nucleotide sequence ID" value="NZ_JBHUMJ010000002.1"/>
</dbReference>
<evidence type="ECO:0000256" key="1">
    <source>
        <dbReference type="ARBA" id="ARBA00023015"/>
    </source>
</evidence>
<dbReference type="Gene3D" id="1.10.10.60">
    <property type="entry name" value="Homeodomain-like"/>
    <property type="match status" value="1"/>
</dbReference>
<comment type="caution">
    <text evidence="5">The sequence shown here is derived from an EMBL/GenBank/DDBJ whole genome shotgun (WGS) entry which is preliminary data.</text>
</comment>
<dbReference type="PROSITE" id="PS01124">
    <property type="entry name" value="HTH_ARAC_FAMILY_2"/>
    <property type="match status" value="1"/>
</dbReference>
<evidence type="ECO:0000259" key="4">
    <source>
        <dbReference type="PROSITE" id="PS01124"/>
    </source>
</evidence>
<keyword evidence="1" id="KW-0805">Transcription regulation</keyword>
<keyword evidence="6" id="KW-1185">Reference proteome</keyword>
<feature type="region of interest" description="Disordered" evidence="3">
    <location>
        <begin position="1"/>
        <end position="26"/>
    </location>
</feature>
<dbReference type="Pfam" id="PF00165">
    <property type="entry name" value="HTH_AraC"/>
    <property type="match status" value="1"/>
</dbReference>
<reference evidence="6" key="1">
    <citation type="journal article" date="2019" name="Int. J. Syst. Evol. Microbiol.">
        <title>The Global Catalogue of Microorganisms (GCM) 10K type strain sequencing project: providing services to taxonomists for standard genome sequencing and annotation.</title>
        <authorList>
            <consortium name="The Broad Institute Genomics Platform"/>
            <consortium name="The Broad Institute Genome Sequencing Center for Infectious Disease"/>
            <person name="Wu L."/>
            <person name="Ma J."/>
        </authorList>
    </citation>
    <scope>NUCLEOTIDE SEQUENCE [LARGE SCALE GENOMIC DNA]</scope>
    <source>
        <strain evidence="6">KCTC 33849</strain>
    </source>
</reference>
<dbReference type="InterPro" id="IPR018060">
    <property type="entry name" value="HTH_AraC"/>
</dbReference>
<proteinExistence type="predicted"/>
<evidence type="ECO:0000313" key="6">
    <source>
        <dbReference type="Proteomes" id="UP001597540"/>
    </source>
</evidence>
<dbReference type="Proteomes" id="UP001597540">
    <property type="component" value="Unassembled WGS sequence"/>
</dbReference>
<feature type="domain" description="HTH araC/xylS-type" evidence="4">
    <location>
        <begin position="37"/>
        <end position="66"/>
    </location>
</feature>
<accession>A0ABW5SM27</accession>
<evidence type="ECO:0000256" key="2">
    <source>
        <dbReference type="ARBA" id="ARBA00023163"/>
    </source>
</evidence>
<dbReference type="InterPro" id="IPR009057">
    <property type="entry name" value="Homeodomain-like_sf"/>
</dbReference>
<gene>
    <name evidence="5" type="ORF">ACFSVM_10060</name>
</gene>
<dbReference type="EMBL" id="JBHUMJ010000002">
    <property type="protein sequence ID" value="MFD2700811.1"/>
    <property type="molecule type" value="Genomic_DNA"/>
</dbReference>
<sequence>MPEGQQTNSLIFVKDGDGTSSNVKPTAPKADAAAAFADRVGKLHPSYFNQLFKKHKGITPVGYRKALQ</sequence>
<keyword evidence="2" id="KW-0804">Transcription</keyword>
<feature type="compositionally biased region" description="Polar residues" evidence="3">
    <location>
        <begin position="1"/>
        <end position="10"/>
    </location>
</feature>
<protein>
    <submittedName>
        <fullName evidence="5">AraC family transcriptional regulator</fullName>
    </submittedName>
</protein>